<keyword evidence="3" id="KW-1185">Reference proteome</keyword>
<dbReference type="Gene3D" id="3.90.640.10">
    <property type="entry name" value="Actin, Chain A, domain 4"/>
    <property type="match status" value="1"/>
</dbReference>
<dbReference type="InterPro" id="IPR004000">
    <property type="entry name" value="Actin"/>
</dbReference>
<dbReference type="FunFam" id="3.30.420.40:FF:000050">
    <property type="entry name" value="Actin, alpha skeletal muscle"/>
    <property type="match status" value="1"/>
</dbReference>
<sequence length="392" mass="43403">MPEAANACNTVVCDLGSAWIKSGFAGSDAPTASLPSLVGWQASGQTPLVGSKTLLLGDSCAKSLLDLKAARPVQKGCVQDWEAVGDLWQHTFRDLLKVDPHQQKMLVTESPLTPPGHRHRLFEILFERFGFAAATTQIQAALTLYAQGLMTGLSVDAGDVTHVAPVVDGYAFPHLTRRLEVAGEQVTSYLLDLLLHRGYTFNRATDLPSLRSVKESICYVAAQYQREVQLARETTCVMRTYTLPDGRLIRVGAERFKAPECMFTPRLIDCESEGLSEMIFSCIQGMDVDNRMAMYQHIVLSGGSTMFGGVPQRIENDIRALYLQHTLKGDTKGLRRLKLRIDDPPHRHNLVYLGASILAGLMGDDSAFWIRRAEWEEDPHRAMKKSMGAQNL</sequence>
<evidence type="ECO:0000313" key="2">
    <source>
        <dbReference type="EMBL" id="KAK9805786.1"/>
    </source>
</evidence>
<comment type="caution">
    <text evidence="2">The sequence shown here is derived from an EMBL/GenBank/DDBJ whole genome shotgun (WGS) entry which is preliminary data.</text>
</comment>
<dbReference type="SUPFAM" id="SSF53067">
    <property type="entry name" value="Actin-like ATPase domain"/>
    <property type="match status" value="2"/>
</dbReference>
<dbReference type="PRINTS" id="PR00190">
    <property type="entry name" value="ACTIN"/>
</dbReference>
<dbReference type="InterPro" id="IPR043129">
    <property type="entry name" value="ATPase_NBD"/>
</dbReference>
<accession>A0AAW1PBI9</accession>
<protein>
    <recommendedName>
        <fullName evidence="4">Actin-related protein 2</fullName>
    </recommendedName>
</protein>
<evidence type="ECO:0000256" key="1">
    <source>
        <dbReference type="RuleBase" id="RU000487"/>
    </source>
</evidence>
<comment type="similarity">
    <text evidence="1">Belongs to the actin family.</text>
</comment>
<reference evidence="2 3" key="1">
    <citation type="journal article" date="2024" name="Nat. Commun.">
        <title>Phylogenomics reveals the evolutionary origins of lichenization in chlorophyte algae.</title>
        <authorList>
            <person name="Puginier C."/>
            <person name="Libourel C."/>
            <person name="Otte J."/>
            <person name="Skaloud P."/>
            <person name="Haon M."/>
            <person name="Grisel S."/>
            <person name="Petersen M."/>
            <person name="Berrin J.G."/>
            <person name="Delaux P.M."/>
            <person name="Dal Grande F."/>
            <person name="Keller J."/>
        </authorList>
    </citation>
    <scope>NUCLEOTIDE SEQUENCE [LARGE SCALE GENOMIC DNA]</scope>
    <source>
        <strain evidence="2 3">SAG 2036</strain>
    </source>
</reference>
<dbReference type="Proteomes" id="UP001465755">
    <property type="component" value="Unassembled WGS sequence"/>
</dbReference>
<dbReference type="EMBL" id="JALJOQ010000042">
    <property type="protein sequence ID" value="KAK9805786.1"/>
    <property type="molecule type" value="Genomic_DNA"/>
</dbReference>
<organism evidence="2 3">
    <name type="scientific">Symbiochloris irregularis</name>
    <dbReference type="NCBI Taxonomy" id="706552"/>
    <lineage>
        <taxon>Eukaryota</taxon>
        <taxon>Viridiplantae</taxon>
        <taxon>Chlorophyta</taxon>
        <taxon>core chlorophytes</taxon>
        <taxon>Trebouxiophyceae</taxon>
        <taxon>Trebouxiales</taxon>
        <taxon>Trebouxiaceae</taxon>
        <taxon>Symbiochloris</taxon>
    </lineage>
</organism>
<dbReference type="FunFam" id="3.90.640.10:FF:000007">
    <property type="entry name" value="Actin like 7B"/>
    <property type="match status" value="1"/>
</dbReference>
<dbReference type="Pfam" id="PF00022">
    <property type="entry name" value="Actin"/>
    <property type="match status" value="1"/>
</dbReference>
<dbReference type="PANTHER" id="PTHR11937">
    <property type="entry name" value="ACTIN"/>
    <property type="match status" value="1"/>
</dbReference>
<dbReference type="AlphaFoldDB" id="A0AAW1PBI9"/>
<proteinExistence type="inferred from homology"/>
<evidence type="ECO:0000313" key="3">
    <source>
        <dbReference type="Proteomes" id="UP001465755"/>
    </source>
</evidence>
<name>A0AAW1PBI9_9CHLO</name>
<dbReference type="SMART" id="SM00268">
    <property type="entry name" value="ACTIN"/>
    <property type="match status" value="1"/>
</dbReference>
<dbReference type="Gene3D" id="3.30.420.40">
    <property type="match status" value="2"/>
</dbReference>
<gene>
    <name evidence="2" type="ORF">WJX73_010176</name>
</gene>
<evidence type="ECO:0008006" key="4">
    <source>
        <dbReference type="Google" id="ProtNLM"/>
    </source>
</evidence>